<keyword evidence="3" id="KW-1185">Reference proteome</keyword>
<dbReference type="Proteomes" id="UP001302349">
    <property type="component" value="Chromosome"/>
</dbReference>
<sequence length="354" mass="38923">MKAKLFFSFVAALVISFAAYAQEPAADSVAEKVIVTTHDGVVRVGVIVSDDGREILLETENLGKIYIAKSDVKTIRPFAESDRIDVTGEYQGNDPFSTRYYFTTNALPIRKGEDYGMLNLYGPEVHFSLADNFSAGIMSTWIASPFVGVFKVSIPTRNEKVSFGIGTLLGSSGYLNNFKGAGALHWGMVTLGDRRSNITFSAGYLYVGTGTESYYAKPGVYPVTPDEFGGYYPNIPYQSEKNGMAKAPSFSIAGVTPVGSKSSFIFDSMFFVASQYRRSSMWHDNFDSNGMLTSVRISDESGYEKFSALVLMPGVRFQHREGRAFQIALAGVTVFQDGEVNSFPLPNCSWFFKI</sequence>
<feature type="signal peptide" evidence="1">
    <location>
        <begin position="1"/>
        <end position="21"/>
    </location>
</feature>
<name>A0ABZ0IMX8_9BACT</name>
<proteinExistence type="predicted"/>
<dbReference type="RefSeq" id="WP_317487899.1">
    <property type="nucleotide sequence ID" value="NZ_CP136051.1"/>
</dbReference>
<reference evidence="2 3" key="1">
    <citation type="journal article" date="2023" name="Microbiol. Resour. Announc.">
        <title>Complete Genome Sequence of Imperialibacter roseus strain P4T.</title>
        <authorList>
            <person name="Tizabi D.R."/>
            <person name="Bachvaroff T."/>
            <person name="Hill R.T."/>
        </authorList>
    </citation>
    <scope>NUCLEOTIDE SEQUENCE [LARGE SCALE GENOMIC DNA]</scope>
    <source>
        <strain evidence="2 3">P4T</strain>
    </source>
</reference>
<accession>A0ABZ0IMX8</accession>
<evidence type="ECO:0000313" key="2">
    <source>
        <dbReference type="EMBL" id="WOK05106.1"/>
    </source>
</evidence>
<feature type="chain" id="PRO_5047549837" evidence="1">
    <location>
        <begin position="22"/>
        <end position="354"/>
    </location>
</feature>
<evidence type="ECO:0000313" key="3">
    <source>
        <dbReference type="Proteomes" id="UP001302349"/>
    </source>
</evidence>
<keyword evidence="1" id="KW-0732">Signal</keyword>
<protein>
    <submittedName>
        <fullName evidence="2">Uncharacterized protein</fullName>
    </submittedName>
</protein>
<gene>
    <name evidence="2" type="ORF">RT717_18655</name>
</gene>
<organism evidence="2 3">
    <name type="scientific">Imperialibacter roseus</name>
    <dbReference type="NCBI Taxonomy" id="1324217"/>
    <lineage>
        <taxon>Bacteria</taxon>
        <taxon>Pseudomonadati</taxon>
        <taxon>Bacteroidota</taxon>
        <taxon>Cytophagia</taxon>
        <taxon>Cytophagales</taxon>
        <taxon>Flammeovirgaceae</taxon>
        <taxon>Imperialibacter</taxon>
    </lineage>
</organism>
<evidence type="ECO:0000256" key="1">
    <source>
        <dbReference type="SAM" id="SignalP"/>
    </source>
</evidence>
<dbReference type="EMBL" id="CP136051">
    <property type="protein sequence ID" value="WOK05106.1"/>
    <property type="molecule type" value="Genomic_DNA"/>
</dbReference>